<keyword evidence="2" id="KW-1185">Reference proteome</keyword>
<organism evidence="1 2">
    <name type="scientific">Bipolaris oryzae ATCC 44560</name>
    <dbReference type="NCBI Taxonomy" id="930090"/>
    <lineage>
        <taxon>Eukaryota</taxon>
        <taxon>Fungi</taxon>
        <taxon>Dikarya</taxon>
        <taxon>Ascomycota</taxon>
        <taxon>Pezizomycotina</taxon>
        <taxon>Dothideomycetes</taxon>
        <taxon>Pleosporomycetidae</taxon>
        <taxon>Pleosporales</taxon>
        <taxon>Pleosporineae</taxon>
        <taxon>Pleosporaceae</taxon>
        <taxon>Bipolaris</taxon>
    </lineage>
</organism>
<reference evidence="1 2" key="1">
    <citation type="journal article" date="2013" name="PLoS Genet.">
        <title>Comparative genome structure, secondary metabolite, and effector coding capacity across Cochliobolus pathogens.</title>
        <authorList>
            <person name="Condon B.J."/>
            <person name="Leng Y."/>
            <person name="Wu D."/>
            <person name="Bushley K.E."/>
            <person name="Ohm R.A."/>
            <person name="Otillar R."/>
            <person name="Martin J."/>
            <person name="Schackwitz W."/>
            <person name="Grimwood J."/>
            <person name="MohdZainudin N."/>
            <person name="Xue C."/>
            <person name="Wang R."/>
            <person name="Manning V.A."/>
            <person name="Dhillon B."/>
            <person name="Tu Z.J."/>
            <person name="Steffenson B.J."/>
            <person name="Salamov A."/>
            <person name="Sun H."/>
            <person name="Lowry S."/>
            <person name="LaButti K."/>
            <person name="Han J."/>
            <person name="Copeland A."/>
            <person name="Lindquist E."/>
            <person name="Barry K."/>
            <person name="Schmutz J."/>
            <person name="Baker S.E."/>
            <person name="Ciuffetti L.M."/>
            <person name="Grigoriev I.V."/>
            <person name="Zhong S."/>
            <person name="Turgeon B.G."/>
        </authorList>
    </citation>
    <scope>NUCLEOTIDE SEQUENCE [LARGE SCALE GENOMIC DNA]</scope>
    <source>
        <strain evidence="1 2">ATCC 44560</strain>
    </source>
</reference>
<name>W6ZJ32_COCMI</name>
<proteinExistence type="predicted"/>
<dbReference type="OrthoDB" id="10423392at2759"/>
<dbReference type="EMBL" id="KI963926">
    <property type="protein sequence ID" value="EUC50018.1"/>
    <property type="molecule type" value="Genomic_DNA"/>
</dbReference>
<dbReference type="AlphaFoldDB" id="W6ZJ32"/>
<dbReference type="HOGENOM" id="CLU_148143_0_0_1"/>
<dbReference type="GeneID" id="19126156"/>
<accession>W6ZJ32</accession>
<evidence type="ECO:0000313" key="1">
    <source>
        <dbReference type="EMBL" id="EUC50018.1"/>
    </source>
</evidence>
<dbReference type="KEGG" id="bor:COCMIDRAFT_82938"/>
<evidence type="ECO:0000313" key="2">
    <source>
        <dbReference type="Proteomes" id="UP000054032"/>
    </source>
</evidence>
<dbReference type="RefSeq" id="XP_007683434.1">
    <property type="nucleotide sequence ID" value="XM_007685244.1"/>
</dbReference>
<gene>
    <name evidence="1" type="ORF">COCMIDRAFT_82938</name>
</gene>
<dbReference type="Proteomes" id="UP000054032">
    <property type="component" value="Unassembled WGS sequence"/>
</dbReference>
<sequence length="95" mass="10786">MHPLTRRALADVTTPTRQEPRLLLLRLVPPPRLHLALHLALALPTPDSTRPASKYTRHHLVPLVRGYSARQNPSSTSTWPTEYRRLHLTASSPCR</sequence>
<protein>
    <submittedName>
        <fullName evidence="1">Uncharacterized protein</fullName>
    </submittedName>
</protein>